<gene>
    <name evidence="2" type="ORF">A0O21_04440</name>
</gene>
<protein>
    <recommendedName>
        <fullName evidence="4">Carbohydrate-binding domain-containing protein</fullName>
    </recommendedName>
</protein>
<evidence type="ECO:0000256" key="1">
    <source>
        <dbReference type="SAM" id="Phobius"/>
    </source>
</evidence>
<reference evidence="2 3" key="1">
    <citation type="journal article" date="2016" name="Int. J. Syst. Evol. Microbiol.">
        <title>Streptococcuspantholopis sp. nov., isolated from faeces of the Tibetan antelope (Pantholops hodgsonii).</title>
        <authorList>
            <person name="Bai X."/>
            <person name="Xiong Y."/>
            <person name="Lu S."/>
            <person name="Jin D."/>
            <person name="Lai X."/>
            <person name="Yang J."/>
            <person name="Niu L."/>
            <person name="Hu S."/>
            <person name="Meng X."/>
            <person name="Pu J."/>
            <person name="Ye C."/>
            <person name="Xu J."/>
        </authorList>
    </citation>
    <scope>NUCLEOTIDE SEQUENCE [LARGE SCALE GENOMIC DNA]</scope>
    <source>
        <strain evidence="2 3">TA 26</strain>
    </source>
</reference>
<dbReference type="InterPro" id="IPR025584">
    <property type="entry name" value="Cthe_2159"/>
</dbReference>
<proteinExistence type="predicted"/>
<dbReference type="Pfam" id="PF14262">
    <property type="entry name" value="Cthe_2159"/>
    <property type="match status" value="1"/>
</dbReference>
<dbReference type="EMBL" id="CP014699">
    <property type="protein sequence ID" value="AND79328.1"/>
    <property type="molecule type" value="Genomic_DNA"/>
</dbReference>
<feature type="transmembrane region" description="Helical" evidence="1">
    <location>
        <begin position="20"/>
        <end position="38"/>
    </location>
</feature>
<dbReference type="KEGG" id="spat:A0O21_04440"/>
<keyword evidence="3" id="KW-1185">Reference proteome</keyword>
<sequence>MLLTLIALKTFSTILEKIQVFFSIFLVYWLTIVHKMIVKGWKTMLKTKTKNALFALCSASLLVTAACSAGSQTANTSGTGASVSAASQSTAVNESYFTDEDSKTDYDDTKATKIQLTDSSADISGDGASLSDSVVTISKAGTYLISGSSENVQIKIAAADSDDIHLVFDNIKMTGNKAAIYAESAQRVYITLAQGTDNSISDSSSSEANLDAAIYGKTALTFNGTGALTVNSSNNNAVKSEADIHVTGGSYELTAAGDAIKADNELNIANTTMVIKADDDAIKSDNDDDLTLGNLYLANNHLAISAGDDAVHASGDLVIDSGDIDITEAKEGLEGKTITINDGNFTLNTDDDAINAANSNADQEDISLVINGGNFNITTSGDGIDSNHTLEINGGTIYINAATNTTNNALDYETEGIITGGQLIFLGDSQMAQGFGDRSTQASIMENIQGSAGSKIRITDSDGNELLAYTATQEFQNVLASSPEMAAGETYTITVDDQTVTATAALSTAQEGMMEGGAPNGFMP</sequence>
<keyword evidence="1" id="KW-0812">Transmembrane</keyword>
<evidence type="ECO:0000313" key="2">
    <source>
        <dbReference type="EMBL" id="AND79328.1"/>
    </source>
</evidence>
<keyword evidence="1" id="KW-1133">Transmembrane helix</keyword>
<organism evidence="2 3">
    <name type="scientific">Streptococcus pantholopis</name>
    <dbReference type="NCBI Taxonomy" id="1811193"/>
    <lineage>
        <taxon>Bacteria</taxon>
        <taxon>Bacillati</taxon>
        <taxon>Bacillota</taxon>
        <taxon>Bacilli</taxon>
        <taxon>Lactobacillales</taxon>
        <taxon>Streptococcaceae</taxon>
        <taxon>Streptococcus</taxon>
    </lineage>
</organism>
<feature type="transmembrane region" description="Helical" evidence="1">
    <location>
        <begin position="50"/>
        <end position="71"/>
    </location>
</feature>
<accession>A0A172Q790</accession>
<name>A0A172Q790_9STRE</name>
<dbReference type="STRING" id="1811193.A0O21_04440"/>
<dbReference type="Proteomes" id="UP000077317">
    <property type="component" value="Chromosome"/>
</dbReference>
<reference evidence="3" key="2">
    <citation type="submission" date="2016-03" db="EMBL/GenBank/DDBJ databases">
        <title>Streptococcus antelopensis sp. nov., isolated from the feces of the Tibetan antelope (Pantholops hodgsonii) in Hoh Xil National Nature Reserve, Qinghai, China.</title>
        <authorList>
            <person name="Bai X."/>
        </authorList>
    </citation>
    <scope>NUCLEOTIDE SEQUENCE [LARGE SCALE GENOMIC DNA]</scope>
    <source>
        <strain evidence="3">TA 26</strain>
    </source>
</reference>
<evidence type="ECO:0000313" key="3">
    <source>
        <dbReference type="Proteomes" id="UP000077317"/>
    </source>
</evidence>
<keyword evidence="1" id="KW-0472">Membrane</keyword>
<evidence type="ECO:0008006" key="4">
    <source>
        <dbReference type="Google" id="ProtNLM"/>
    </source>
</evidence>
<dbReference type="AlphaFoldDB" id="A0A172Q790"/>